<dbReference type="EMBL" id="JAOX01000001">
    <property type="protein sequence ID" value="ETZ88202.1"/>
    <property type="molecule type" value="Genomic_DNA"/>
</dbReference>
<proteinExistence type="predicted"/>
<evidence type="ECO:0000313" key="2">
    <source>
        <dbReference type="Proteomes" id="UP000019854"/>
    </source>
</evidence>
<protein>
    <submittedName>
        <fullName evidence="1">Uncharacterized protein</fullName>
    </submittedName>
</protein>
<comment type="caution">
    <text evidence="1">The sequence shown here is derived from an EMBL/GenBank/DDBJ whole genome shotgun (WGS) entry which is preliminary data.</text>
</comment>
<evidence type="ECO:0000313" key="1">
    <source>
        <dbReference type="EMBL" id="ETZ88202.1"/>
    </source>
</evidence>
<gene>
    <name evidence="1" type="ORF">L829_1759</name>
</gene>
<name>A0A829PMP2_9MYCO</name>
<dbReference type="AlphaFoldDB" id="A0A829PMP2"/>
<sequence length="196" mass="20792">MAGPAIEDATPTGQQPAALESSNRVGIIGLPYLRIYRGLMPFTGRGEMTGVTGYPSALSVRGVECVNDLSRNAATRGDGMPIFAGPLADRGALFAIDACRLPTRAQAATAAATATHLPGMLNPGAQLFAELLGILRRKVYFVSNAIDAEFNGFVGSGFAIDIINEGYGDLLGHLRIPYFEWSYWSVPRCHVSDSVG</sequence>
<accession>A0A829PMP2</accession>
<dbReference type="Proteomes" id="UP000019854">
    <property type="component" value="Unassembled WGS sequence"/>
</dbReference>
<reference evidence="1 2" key="1">
    <citation type="submission" date="2014-01" db="EMBL/GenBank/DDBJ databases">
        <authorList>
            <person name="Zelazny A."/>
            <person name="Olivier K."/>
            <person name="Sampaio E.P."/>
            <person name="Holland S.M."/>
            <person name="Tallon L.J."/>
            <person name="Sadzewicz L.K."/>
            <person name="Sengamalay N."/>
            <person name="Fraser C.M."/>
            <person name="Hine E."/>
            <person name="Shefchek K.A."/>
            <person name="Das S.P."/>
            <person name="Shallom S.J."/>
            <person name="Agrawal S."/>
            <person name="Tettelin H."/>
        </authorList>
    </citation>
    <scope>NUCLEOTIDE SEQUENCE [LARGE SCALE GENOMIC DNA]</scope>
    <source>
        <strain evidence="1 2">MAB_030201_1075</strain>
    </source>
</reference>
<organism evidence="1 2">
    <name type="scientific">Mycobacteroides abscessus MAB_030201_1075</name>
    <dbReference type="NCBI Taxonomy" id="1335410"/>
    <lineage>
        <taxon>Bacteria</taxon>
        <taxon>Bacillati</taxon>
        <taxon>Actinomycetota</taxon>
        <taxon>Actinomycetes</taxon>
        <taxon>Mycobacteriales</taxon>
        <taxon>Mycobacteriaceae</taxon>
        <taxon>Mycobacteroides</taxon>
        <taxon>Mycobacteroides abscessus</taxon>
    </lineage>
</organism>